<feature type="compositionally biased region" description="Polar residues" evidence="1">
    <location>
        <begin position="695"/>
        <end position="709"/>
    </location>
</feature>
<name>A0ABQ9KMK9_HEVBR</name>
<feature type="region of interest" description="Disordered" evidence="1">
    <location>
        <begin position="664"/>
        <end position="715"/>
    </location>
</feature>
<feature type="compositionally biased region" description="Low complexity" evidence="1">
    <location>
        <begin position="1049"/>
        <end position="1061"/>
    </location>
</feature>
<evidence type="ECO:0000256" key="1">
    <source>
        <dbReference type="SAM" id="MobiDB-lite"/>
    </source>
</evidence>
<feature type="compositionally biased region" description="Polar residues" evidence="1">
    <location>
        <begin position="50"/>
        <end position="67"/>
    </location>
</feature>
<feature type="region of interest" description="Disordered" evidence="1">
    <location>
        <begin position="1015"/>
        <end position="1083"/>
    </location>
</feature>
<proteinExistence type="predicted"/>
<feature type="region of interest" description="Disordered" evidence="1">
    <location>
        <begin position="870"/>
        <end position="894"/>
    </location>
</feature>
<feature type="region of interest" description="Disordered" evidence="1">
    <location>
        <begin position="531"/>
        <end position="554"/>
    </location>
</feature>
<dbReference type="Proteomes" id="UP001174677">
    <property type="component" value="Chromosome 17"/>
</dbReference>
<sequence length="1847" mass="200559">MPGNEVGDRIHNFFGQGNLSHGSPGQHHSEVVDGTWPVLGNNPWAGGQRQIGTPFSNLKNHSLQQSADSERGHGEQSSSAQHGVNFSQSILRPEVVRSQSQNQQPTLNGYTHGNQAFQTRQSDANFLGVDTEPDRCNLTSRGFSILDAQLGSGPALHKNNSATMDFNESPVNFDFLGGQQKMSSQHPGMLQSLPRLQSGIRDMQPLQQQVMLKQMQEIQRQQQHQKHQLQQQGVRQLNSVNQVSSFAKQAAGSHPSTLVNGIHMHDASNYSWQPDLMAANTNWLQRGMSPAMQGSSSGLMFSPEHGRAPPLAGMIPQQVDQSLYGVPISGSRVGPSQYSPVQMDKSTIQQISGSSNPFSGNQYAGFPDPASMQDGTFSSRQGYQGKNMLGTADSQGLDGGFDLENLQQVDPHQSNGPGLDFHGRQDLGGPSETSLEKTAMRVAPSQNVATLDPTEERILFGADDNLWKAFDRGTNNGAGGFNMLDGIDFLGAFPSVQSGSWSALMQSAVAETSSADTGLQEEWTGLTFQCSEPPAENQQTPTMSDSGKQQSTGVDNTNRLQVASMPNPIPYNMCDGVNSSINYNNMPGVKQSGANISHEWRERLHTGSSQRFVQPFSGEGTKWLDCNPLRKPVSEGSHSYEGVQASDAESNAKNISGSWANQQGISSYNTGSQPGAKPNGWKFVDSAPGGRGTVLKNQGNENTLQSSQNTERKSPMFEVMGYGTVTWKTDSVSNSIAELEKSTTGSPQLNREDSNLNDVAALPGSSAVRANEESSQQLPNGNNIDIWKHVGSSVKPKEREFPGKYQPHMDKSHHTFESSGNNNLGNGAVETHDYLDTKERKTDSFHNVSNHMSTSDVRENAWQDANDSQTLSGAKLKSSGHVGRKPSGVRKFQYHPMGDLDADVEASYGTKHVTHPQSTQMQVSPGLKGHDHGGIGQSKFPIQIARNSVDIDKLCFLSQGETKGLDEISAKNILPRSAPSAHATSKTTPSSQNMLELLHKVDQSRERGNATHFISSDCNQSSEMHDVQNSDESVHLQKNQASASQGFGLQLAPPSQPLPSQDHALSSQSPSQTNIGPSSTHVTSEIGEKGHRWLASTSSVQGLPCETSQGELRNNISGTSGQTGKNAQGKFSAALSPGFPYSRSHIHNPHMYDMGTCAATTQPVNAYFDRFASQSKQMTESFQRAHSGQSALAIVPDRSRVTSHNDVTSSGEMHQLSNNKQNCKKDSARQFPVLEVVPAPQGSNISGTSQENASARMSVTDWTSISMQQRSFDAQAFKASTNMFKSNFHSNKDSETTSSIPQQLEGQGVQMVGNGPSESGACSVNFHGFVGKEQAAKGDPCQQVSPDNDHAYKTMSVSEGKESVANPLTGTSLMKPASTQREIEAFGRSLRPNSNLHQNYSLSRQVQGLKNEEVDPDNSSLKRFKVPDGAMDAQQLGPPGGQQFYGHNMVRDASTNCDSIPTRDSKMLSFPARLTDVPDANMPSQGMLGLGHNDTQNFANCSAVPVRTEQSQISHQMAPSWFDQYGTFKNGQILPLQDAQKTVSMKTMELPFAVGRPSNSLHAYGPMKQENVIAADASQHGLLQKGSITSPLPQLMYPDTADVSLAAVRPKKRKSATSELVPWHKLVVHGLQWLPTISSAEVDWACATNRLTEKLEDETEMVEDGPPGFRSKRRLIFTTQLMQLLFHPPLASVLSADAMSHYESVVPFLARSTLGDACSTLCCVGSDTSVPSGSGNLLPEKFKTSERISKQYFSKVVEDLISRARKLENDLLRLDKRASVLDLRVECQELEKFSVINRFAKFHGRGQADGAETSSSSDAPLKSCLQRYVTALPMPRNLPDRVQCFSL</sequence>
<feature type="compositionally biased region" description="Polar residues" evidence="1">
    <location>
        <begin position="1063"/>
        <end position="1083"/>
    </location>
</feature>
<feature type="compositionally biased region" description="Polar residues" evidence="1">
    <location>
        <begin position="1102"/>
        <end position="1126"/>
    </location>
</feature>
<protein>
    <submittedName>
        <fullName evidence="2">Uncharacterized protein</fullName>
    </submittedName>
</protein>
<evidence type="ECO:0000313" key="3">
    <source>
        <dbReference type="Proteomes" id="UP001174677"/>
    </source>
</evidence>
<gene>
    <name evidence="2" type="ORF">P3X46_031171</name>
</gene>
<feature type="region of interest" description="Disordered" evidence="1">
    <location>
        <begin position="351"/>
        <end position="434"/>
    </location>
</feature>
<keyword evidence="3" id="KW-1185">Reference proteome</keyword>
<dbReference type="PANTHER" id="PTHR31267:SF7">
    <property type="entry name" value="DENTIN SIALOPHOSPHOPROTEIN-LIKE PROTEIN"/>
    <property type="match status" value="1"/>
</dbReference>
<dbReference type="EMBL" id="JARPOI010000017">
    <property type="protein sequence ID" value="KAJ9140535.1"/>
    <property type="molecule type" value="Genomic_DNA"/>
</dbReference>
<dbReference type="PANTHER" id="PTHR31267">
    <property type="entry name" value="DENTIN SIALOPHOSPHOPROTEIN-LIKE PROTEIN"/>
    <property type="match status" value="1"/>
</dbReference>
<feature type="compositionally biased region" description="Basic and acidic residues" evidence="1">
    <location>
        <begin position="1"/>
        <end position="11"/>
    </location>
</feature>
<feature type="region of interest" description="Disordered" evidence="1">
    <location>
        <begin position="1102"/>
        <end position="1131"/>
    </location>
</feature>
<accession>A0ABQ9KMK9</accession>
<feature type="compositionally biased region" description="Polar residues" evidence="1">
    <location>
        <begin position="405"/>
        <end position="416"/>
    </location>
</feature>
<feature type="compositionally biased region" description="Polar residues" evidence="1">
    <location>
        <begin position="1036"/>
        <end position="1047"/>
    </location>
</feature>
<feature type="compositionally biased region" description="Polar residues" evidence="1">
    <location>
        <begin position="351"/>
        <end position="362"/>
    </location>
</feature>
<organism evidence="2 3">
    <name type="scientific">Hevea brasiliensis</name>
    <name type="common">Para rubber tree</name>
    <name type="synonym">Siphonia brasiliensis</name>
    <dbReference type="NCBI Taxonomy" id="3981"/>
    <lineage>
        <taxon>Eukaryota</taxon>
        <taxon>Viridiplantae</taxon>
        <taxon>Streptophyta</taxon>
        <taxon>Embryophyta</taxon>
        <taxon>Tracheophyta</taxon>
        <taxon>Spermatophyta</taxon>
        <taxon>Magnoliopsida</taxon>
        <taxon>eudicotyledons</taxon>
        <taxon>Gunneridae</taxon>
        <taxon>Pentapetalae</taxon>
        <taxon>rosids</taxon>
        <taxon>fabids</taxon>
        <taxon>Malpighiales</taxon>
        <taxon>Euphorbiaceae</taxon>
        <taxon>Crotonoideae</taxon>
        <taxon>Micrandreae</taxon>
        <taxon>Hevea</taxon>
    </lineage>
</organism>
<comment type="caution">
    <text evidence="2">The sequence shown here is derived from an EMBL/GenBank/DDBJ whole genome shotgun (WGS) entry which is preliminary data.</text>
</comment>
<evidence type="ECO:0000313" key="2">
    <source>
        <dbReference type="EMBL" id="KAJ9140535.1"/>
    </source>
</evidence>
<feature type="region of interest" description="Disordered" evidence="1">
    <location>
        <begin position="1"/>
        <end position="82"/>
    </location>
</feature>
<reference evidence="2" key="1">
    <citation type="journal article" date="2023" name="Plant Biotechnol. J.">
        <title>Chromosome-level wild Hevea brasiliensis genome provides new tools for genomic-assisted breeding and valuable loci to elevate rubber yield.</title>
        <authorList>
            <person name="Cheng H."/>
            <person name="Song X."/>
            <person name="Hu Y."/>
            <person name="Wu T."/>
            <person name="Yang Q."/>
            <person name="An Z."/>
            <person name="Feng S."/>
            <person name="Deng Z."/>
            <person name="Wu W."/>
            <person name="Zeng X."/>
            <person name="Tu M."/>
            <person name="Wang X."/>
            <person name="Huang H."/>
        </authorList>
    </citation>
    <scope>NUCLEOTIDE SEQUENCE</scope>
    <source>
        <strain evidence="2">MT/VB/25A 57/8</strain>
    </source>
</reference>
<feature type="compositionally biased region" description="Basic and acidic residues" evidence="1">
    <location>
        <begin position="1023"/>
        <end position="1035"/>
    </location>
</feature>
<feature type="compositionally biased region" description="Polar residues" evidence="1">
    <location>
        <begin position="664"/>
        <end position="673"/>
    </location>
</feature>
<feature type="compositionally biased region" description="Polar residues" evidence="1">
    <location>
        <begin position="373"/>
        <end position="384"/>
    </location>
</feature>